<dbReference type="GO" id="GO:0004309">
    <property type="term" value="F:exopolyphosphatase activity"/>
    <property type="evidence" value="ECO:0007669"/>
    <property type="project" value="UniProtKB-EC"/>
</dbReference>
<dbReference type="GO" id="GO:0006793">
    <property type="term" value="P:phosphorus metabolic process"/>
    <property type="evidence" value="ECO:0007669"/>
    <property type="project" value="InterPro"/>
</dbReference>
<dbReference type="Gene3D" id="3.30.420.40">
    <property type="match status" value="1"/>
</dbReference>
<dbReference type="CDD" id="cd24053">
    <property type="entry name" value="ASKHA_NBD_EcPPX-GppA-like"/>
    <property type="match status" value="1"/>
</dbReference>
<comment type="similarity">
    <text evidence="1">Belongs to the GppA/Ppx family.</text>
</comment>
<dbReference type="AlphaFoldDB" id="A0A4Z0BSD8"/>
<dbReference type="InterPro" id="IPR043129">
    <property type="entry name" value="ATPase_NBD"/>
</dbReference>
<dbReference type="SUPFAM" id="SSF109604">
    <property type="entry name" value="HD-domain/PDEase-like"/>
    <property type="match status" value="1"/>
</dbReference>
<dbReference type="EC" id="3.6.1.11" evidence="2"/>
<protein>
    <recommendedName>
        <fullName evidence="3">Exopolyphosphatase</fullName>
        <ecNumber evidence="2">3.6.1.11</ecNumber>
    </recommendedName>
</protein>
<feature type="domain" description="Ppx/GppA phosphatase C-terminal" evidence="7">
    <location>
        <begin position="311"/>
        <end position="475"/>
    </location>
</feature>
<proteinExistence type="inferred from homology"/>
<dbReference type="PANTHER" id="PTHR30005">
    <property type="entry name" value="EXOPOLYPHOSPHATASE"/>
    <property type="match status" value="1"/>
</dbReference>
<dbReference type="Gene3D" id="1.10.3210.10">
    <property type="entry name" value="Hypothetical protein af1432"/>
    <property type="match status" value="1"/>
</dbReference>
<dbReference type="Pfam" id="PF21447">
    <property type="entry name" value="Ppx-GppA_III"/>
    <property type="match status" value="1"/>
</dbReference>
<dbReference type="SUPFAM" id="SSF53067">
    <property type="entry name" value="Actin-like ATPase domain"/>
    <property type="match status" value="2"/>
</dbReference>
<comment type="caution">
    <text evidence="8">The sequence shown here is derived from an EMBL/GenBank/DDBJ whole genome shotgun (WGS) entry which is preliminary data.</text>
</comment>
<dbReference type="InterPro" id="IPR048950">
    <property type="entry name" value="Ppx_GppA_C"/>
</dbReference>
<dbReference type="NCBIfam" id="TIGR03706">
    <property type="entry name" value="exo_poly_only"/>
    <property type="match status" value="1"/>
</dbReference>
<keyword evidence="9" id="KW-1185">Reference proteome</keyword>
<evidence type="ECO:0000256" key="4">
    <source>
        <dbReference type="ARBA" id="ARBA00022801"/>
    </source>
</evidence>
<dbReference type="PANTHER" id="PTHR30005:SF0">
    <property type="entry name" value="RETROGRADE REGULATION PROTEIN 2"/>
    <property type="match status" value="1"/>
</dbReference>
<dbReference type="Gene3D" id="3.30.420.150">
    <property type="entry name" value="Exopolyphosphatase. Domain 2"/>
    <property type="match status" value="1"/>
</dbReference>
<dbReference type="FunFam" id="3.30.420.150:FF:000001">
    <property type="entry name" value="Guanosine-5'-triphosphate,3'-diphosphate pyrophosphatase"/>
    <property type="match status" value="1"/>
</dbReference>
<dbReference type="OrthoDB" id="9793035at2"/>
<accession>A0A4Z0BSD8</accession>
<evidence type="ECO:0000259" key="7">
    <source>
        <dbReference type="Pfam" id="PF21447"/>
    </source>
</evidence>
<keyword evidence="4 8" id="KW-0378">Hydrolase</keyword>
<evidence type="ECO:0000256" key="5">
    <source>
        <dbReference type="ARBA" id="ARBA00047607"/>
    </source>
</evidence>
<evidence type="ECO:0000313" key="8">
    <source>
        <dbReference type="EMBL" id="TFZ01642.1"/>
    </source>
</evidence>
<sequence length="495" mass="55011">MNNGTLLAAVDLGSNSYRLEIGRYEQGLIERVEYRKETIRQGSGLDDARRLTPEAMQRGWDCLARFAERLAGFPRTQVRAVATQTLREARNRDEFLVRAHQVLGFPIDVIAGREEARLIYLGVAHLLPQSDEKRLVVDIGGRSTELILGRGFEAEVTESYRVGCVSWSQKYFPDGEFTPAGFERAEVAAKAVLDEAVDRYARSDWEHAYGASGTIGAVVDVLAAAGWPPGQIPRDGLLWLRETLLQAGHADRVKLAGLKEDRRPVIGGGLAVLLAIFELLEIDVMHEALGALRQGVLYDLLDREHGDTDLRGATVRRLASSFQVDAAQAQRVDAVAVQLLDALVGSGRSAEADRRRRKLSWAAQLHEIGTRISHTDYHRHGAYVLENADAPGFAQWELHRLGLLVLGHRGKLRKLEADFEDDVFVHQLLALRLAVILCHARRDPDLSGISLSTRGRQITLSMAPEWARRYPQSAHLLREEAVAWQKTGRSLSVEG</sequence>
<evidence type="ECO:0000313" key="9">
    <source>
        <dbReference type="Proteomes" id="UP000297564"/>
    </source>
</evidence>
<dbReference type="RefSeq" id="WP_135284941.1">
    <property type="nucleotide sequence ID" value="NZ_SMLL01000003.1"/>
</dbReference>
<name>A0A4Z0BSD8_9BURK</name>
<gene>
    <name evidence="8" type="primary">ppx</name>
    <name evidence="8" type="ORF">EZ242_09750</name>
</gene>
<evidence type="ECO:0000256" key="1">
    <source>
        <dbReference type="ARBA" id="ARBA00007125"/>
    </source>
</evidence>
<dbReference type="InterPro" id="IPR003695">
    <property type="entry name" value="Ppx_GppA_N"/>
</dbReference>
<dbReference type="FunFam" id="3.30.420.40:FF:000023">
    <property type="entry name" value="Guanosine-5'-triphosphate,3'-diphosphate pyrophosphatase"/>
    <property type="match status" value="1"/>
</dbReference>
<evidence type="ECO:0000256" key="3">
    <source>
        <dbReference type="ARBA" id="ARBA00020416"/>
    </source>
</evidence>
<dbReference type="PIRSF" id="PIRSF001267">
    <property type="entry name" value="Pyrophosphatase_GppA_Ppx"/>
    <property type="match status" value="1"/>
</dbReference>
<dbReference type="Proteomes" id="UP000297564">
    <property type="component" value="Unassembled WGS sequence"/>
</dbReference>
<dbReference type="EMBL" id="SMLL01000003">
    <property type="protein sequence ID" value="TFZ01642.1"/>
    <property type="molecule type" value="Genomic_DNA"/>
</dbReference>
<dbReference type="InterPro" id="IPR030673">
    <property type="entry name" value="PyroPPase_GppA_Ppx"/>
</dbReference>
<dbReference type="InterPro" id="IPR022371">
    <property type="entry name" value="Exopolyphosphatase"/>
</dbReference>
<comment type="catalytic activity">
    <reaction evidence="5">
        <text>[phosphate](n) + H2O = [phosphate](n-1) + phosphate + H(+)</text>
        <dbReference type="Rhea" id="RHEA:21528"/>
        <dbReference type="Rhea" id="RHEA-COMP:9859"/>
        <dbReference type="Rhea" id="RHEA-COMP:14279"/>
        <dbReference type="ChEBI" id="CHEBI:15377"/>
        <dbReference type="ChEBI" id="CHEBI:15378"/>
        <dbReference type="ChEBI" id="CHEBI:16838"/>
        <dbReference type="ChEBI" id="CHEBI:43474"/>
        <dbReference type="EC" id="3.6.1.11"/>
    </reaction>
</comment>
<dbReference type="Pfam" id="PF02541">
    <property type="entry name" value="Ppx-GppA"/>
    <property type="match status" value="1"/>
</dbReference>
<dbReference type="InterPro" id="IPR050273">
    <property type="entry name" value="GppA/Ppx_hydrolase"/>
</dbReference>
<evidence type="ECO:0000259" key="6">
    <source>
        <dbReference type="Pfam" id="PF02541"/>
    </source>
</evidence>
<feature type="domain" description="Ppx/GppA phosphatase N-terminal" evidence="6">
    <location>
        <begin position="24"/>
        <end position="304"/>
    </location>
</feature>
<evidence type="ECO:0000256" key="2">
    <source>
        <dbReference type="ARBA" id="ARBA00012451"/>
    </source>
</evidence>
<organism evidence="8 9">
    <name type="scientific">Ramlibacter rhizophilus</name>
    <dbReference type="NCBI Taxonomy" id="1781167"/>
    <lineage>
        <taxon>Bacteria</taxon>
        <taxon>Pseudomonadati</taxon>
        <taxon>Pseudomonadota</taxon>
        <taxon>Betaproteobacteria</taxon>
        <taxon>Burkholderiales</taxon>
        <taxon>Comamonadaceae</taxon>
        <taxon>Ramlibacter</taxon>
    </lineage>
</organism>
<reference evidence="8 9" key="1">
    <citation type="submission" date="2019-03" db="EMBL/GenBank/DDBJ databases">
        <title>Ramlibacter rhizophilus CCTCC AB2015357, whole genome shotgun sequence.</title>
        <authorList>
            <person name="Zhang X."/>
            <person name="Feng G."/>
            <person name="Zhu H."/>
        </authorList>
    </citation>
    <scope>NUCLEOTIDE SEQUENCE [LARGE SCALE GENOMIC DNA]</scope>
    <source>
        <strain evidence="8 9">CCTCC AB2015357</strain>
    </source>
</reference>